<evidence type="ECO:0000256" key="1">
    <source>
        <dbReference type="SAM" id="MobiDB-lite"/>
    </source>
</evidence>
<dbReference type="OrthoDB" id="9784936at2"/>
<dbReference type="InterPro" id="IPR016024">
    <property type="entry name" value="ARM-type_fold"/>
</dbReference>
<gene>
    <name evidence="3" type="ORF">SAMN05216206_2155</name>
</gene>
<evidence type="ECO:0000259" key="2">
    <source>
        <dbReference type="Pfam" id="PF13271"/>
    </source>
</evidence>
<dbReference type="InterPro" id="IPR025139">
    <property type="entry name" value="DUF4062"/>
</dbReference>
<organism evidence="3 4">
    <name type="scientific">Pseudomonas guineae</name>
    <dbReference type="NCBI Taxonomy" id="425504"/>
    <lineage>
        <taxon>Bacteria</taxon>
        <taxon>Pseudomonadati</taxon>
        <taxon>Pseudomonadota</taxon>
        <taxon>Gammaproteobacteria</taxon>
        <taxon>Pseudomonadales</taxon>
        <taxon>Pseudomonadaceae</taxon>
        <taxon>Pseudomonas</taxon>
    </lineage>
</organism>
<dbReference type="RefSeq" id="WP_090241937.1">
    <property type="nucleotide sequence ID" value="NZ_FOQL01000002.1"/>
</dbReference>
<feature type="region of interest" description="Disordered" evidence="1">
    <location>
        <begin position="182"/>
        <end position="207"/>
    </location>
</feature>
<dbReference type="STRING" id="425504.SAMN05216206_2155"/>
<dbReference type="Proteomes" id="UP000243606">
    <property type="component" value="Unassembled WGS sequence"/>
</dbReference>
<sequence length="818" mass="91447">MAGTRRFIKIFLASPGDLTEERKVAKVIVDDFNSQLADALGYQVELVGWENTLPGVGRPQAIINRDLDGCDLFIGMLWKRWGTPPGTEPYTSGFEEEFNRSMTRNAKEGRPEINLLLKDLDAALLADPGDHLKKVIAFKEQVFAEKKLLAGTFTDVRDFEGKFRKCIQGYVIALANKDKASESEKDQAPLAETQTTSATEPGPTTPLSVEGAIFLRNFLTTAEKATDEHPLTADDVARVRLLSIIAAVHGNDQESLGSHDANLLFKARTKFEFGRRELNGLLDDGLAHFKHENVPLWHWVAAVDGFKNNILPICSVVGTTDRRVGALKAMRLIAEPIVDEEHFGRNEIVPLWLAKAAETAVRVAALEYLSECGQPSDLPYINEEFARNETQTTSAAANAIIRITLRDDRRAALEALYTLQPSTVKQGLLDDLFSRDAEFDGEILLRGLSHRNVLVRTTVIKLLQKRRALVASVAEPLLNDSDAEVRYAALLALVASGRSYSVEQAKAVLVRNNPAPTGLALFAMSRTDTEGEAVLERYTEQFFDRLTVAQLEEERSAIFDQNAYFALIRRNFRLRGDDLRKAVANQFVDRFESLLEEMTKRYGTLTDLIEKTRSLGKHLRSRFTREGLDIICSRLDAADLSLVRAMLASGSVDYSAADLQYLAKFGQWCDIPLVIASLDRPEYGRKYTLLLSIASSTKHDDAARTLYALGKHRLNDLLATTMPGQLLARIIPLIPDKAFQALADAVIVQLMRSEIEDVRKLASLKYVRAFPRRRVKAFLDEYMAADQFYYNVIYWLDFGISVPRDRMLRAAGKALLDA</sequence>
<keyword evidence="4" id="KW-1185">Reference proteome</keyword>
<reference evidence="4" key="1">
    <citation type="submission" date="2016-10" db="EMBL/GenBank/DDBJ databases">
        <authorList>
            <person name="Varghese N."/>
            <person name="Submissions S."/>
        </authorList>
    </citation>
    <scope>NUCLEOTIDE SEQUENCE [LARGE SCALE GENOMIC DNA]</scope>
    <source>
        <strain evidence="4">LMG 24016</strain>
    </source>
</reference>
<dbReference type="SUPFAM" id="SSF48371">
    <property type="entry name" value="ARM repeat"/>
    <property type="match status" value="1"/>
</dbReference>
<evidence type="ECO:0000313" key="4">
    <source>
        <dbReference type="Proteomes" id="UP000243606"/>
    </source>
</evidence>
<accession>A0A1I3HYS5</accession>
<dbReference type="AlphaFoldDB" id="A0A1I3HYS5"/>
<dbReference type="Gene3D" id="1.25.10.10">
    <property type="entry name" value="Leucine-rich Repeat Variant"/>
    <property type="match status" value="1"/>
</dbReference>
<dbReference type="Pfam" id="PF13271">
    <property type="entry name" value="DUF4062"/>
    <property type="match status" value="1"/>
</dbReference>
<protein>
    <recommendedName>
        <fullName evidence="2">DUF4062 domain-containing protein</fullName>
    </recommendedName>
</protein>
<feature type="domain" description="DUF4062" evidence="2">
    <location>
        <begin position="9"/>
        <end position="100"/>
    </location>
</feature>
<evidence type="ECO:0000313" key="3">
    <source>
        <dbReference type="EMBL" id="SFI40727.1"/>
    </source>
</evidence>
<proteinExistence type="predicted"/>
<dbReference type="InterPro" id="IPR011989">
    <property type="entry name" value="ARM-like"/>
</dbReference>
<name>A0A1I3HYS5_9PSED</name>
<dbReference type="EMBL" id="FOQL01000002">
    <property type="protein sequence ID" value="SFI40727.1"/>
    <property type="molecule type" value="Genomic_DNA"/>
</dbReference>